<dbReference type="Pfam" id="PF17210">
    <property type="entry name" value="SdrD_B"/>
    <property type="match status" value="1"/>
</dbReference>
<evidence type="ECO:0000259" key="5">
    <source>
        <dbReference type="Pfam" id="PF07833"/>
    </source>
</evidence>
<accession>A0A918NB36</accession>
<evidence type="ECO:0000256" key="4">
    <source>
        <dbReference type="SAM" id="MobiDB-lite"/>
    </source>
</evidence>
<protein>
    <recommendedName>
        <fullName evidence="9">Copper amine oxidase-like N-terminal domain-containing protein</fullName>
    </recommendedName>
</protein>
<evidence type="ECO:0000256" key="3">
    <source>
        <dbReference type="ARBA" id="ARBA00022729"/>
    </source>
</evidence>
<sequence length="1103" mass="118841">MAIVLMFISGSAFAADVDSPTEVTKTAAVAIPTEESPAKAETPDKIQTVNTKVIAEIDSTIIVKLDGETLKSTEVHRTADGNLYVNAMPIFQHLGNDVEYDDVSKALIVRRSQDNVVMELYTDTGIVKADGKTLGKLEHFGEVEPEHFILTPNAIAVLAGTSGRFDPDSNEFKFKLDPRLRVATGFDIFVDDIPLGAVEPEPKSVGPVLLLPLRPIAEALGNSVQISGDGSVVEIRRVQDSVTMSLNLATGLVSTNGKPVGLSKDIAYIDQTNLLLPVSAVEALTGTNIDVEGGTDRINVRLDDRLAGSIAPRQSIDDLVKDAPFTPESLSFRLSPDTGASVQFDAHMGRVNGRLRYELADLPSNEKELRPNWLSVDLAHTSGATGSIGDYSANLRELDPVNTRRIMGVSAQHQTETGRWAFAAGSPVTGASTISEDQTRNEYNGFVAGLRYANIDGWEAGLAVANDTLTDDQRAVLEVISGRLGRDEQKKWQWNANAGAGVFKGPSRESAVDFRLNADVRRQLSDELRLNMSGGYIGAEFLRSNLVAEEQAEEIARVIDPNADFEDLESPPDIRRKGSDELDARASLSYFPKGDFGFLNNPAASVSSTYRKVGFLKSGEQRSEQTSLSTSLTAGIGETGINVSGSLSAFEIQTKNVGIEEENITGTNTSVQVFKQFNTLTVRGQYGRATRSDADTRESASVTVSRSAFGFSLPKESSLTVGPSISGVWNGDEWRARGGINAGFNSGEVFGKKNVVTANLGILQSLSTRGPAQSDRFLTLSAARRLNVGKNMSLGLAYRNDLRGNQRLGLQLDGHFNFNAKRGIKKAKDGRGILKGQVFLDKNRDGVRQAAEPGIPRVIVRVKGTPMVLRAGADGFFTIQNVLEGLYEVQIDARSLPIGYDLSAEIKTRVTVAEGQITDIPLAIVQRGQIRGFAFEDDNGNGEYDRGETRVEGAKLRLTSDETDVDVEMMTTSFGQYAFDDLPQGKYTVEVLPLKGADIAGGQFYTVELDAEADLMARQNLVITRGDAPKFVDVEVTVPNVDETAPLKYRTGTVTIVDHETPSGLEASAETLPSTTAPFAPIPRLKPFTSGSPPDVVSGAAPP</sequence>
<name>A0A918NB36_9PROT</name>
<dbReference type="RefSeq" id="WP_189581192.1">
    <property type="nucleotide sequence ID" value="NZ_BMYV01000001.1"/>
</dbReference>
<evidence type="ECO:0008006" key="9">
    <source>
        <dbReference type="Google" id="ProtNLM"/>
    </source>
</evidence>
<dbReference type="AlphaFoldDB" id="A0A918NB36"/>
<feature type="region of interest" description="Disordered" evidence="4">
    <location>
        <begin position="1067"/>
        <end position="1103"/>
    </location>
</feature>
<dbReference type="SUPFAM" id="SSF117074">
    <property type="entry name" value="Hypothetical protein PA1324"/>
    <property type="match status" value="2"/>
</dbReference>
<dbReference type="Pfam" id="PF07833">
    <property type="entry name" value="Cu_amine_oxidN1"/>
    <property type="match status" value="1"/>
</dbReference>
<keyword evidence="8" id="KW-1185">Reference proteome</keyword>
<evidence type="ECO:0000256" key="1">
    <source>
        <dbReference type="ARBA" id="ARBA00004613"/>
    </source>
</evidence>
<organism evidence="7 8">
    <name type="scientific">Litorimonas cladophorae</name>
    <dbReference type="NCBI Taxonomy" id="1220491"/>
    <lineage>
        <taxon>Bacteria</taxon>
        <taxon>Pseudomonadati</taxon>
        <taxon>Pseudomonadota</taxon>
        <taxon>Alphaproteobacteria</taxon>
        <taxon>Maricaulales</taxon>
        <taxon>Robiginitomaculaceae</taxon>
    </lineage>
</organism>
<dbReference type="Gene3D" id="2.60.40.10">
    <property type="entry name" value="Immunoglobulins"/>
    <property type="match status" value="2"/>
</dbReference>
<dbReference type="InterPro" id="IPR013783">
    <property type="entry name" value="Ig-like_fold"/>
</dbReference>
<reference evidence="7 8" key="1">
    <citation type="journal article" date="2014" name="Int. J. Syst. Evol. Microbiol.">
        <title>Complete genome sequence of Corynebacterium casei LMG S-19264T (=DSM 44701T), isolated from a smear-ripened cheese.</title>
        <authorList>
            <consortium name="US DOE Joint Genome Institute (JGI-PGF)"/>
            <person name="Walter F."/>
            <person name="Albersmeier A."/>
            <person name="Kalinowski J."/>
            <person name="Ruckert C."/>
        </authorList>
    </citation>
    <scope>NUCLEOTIDE SEQUENCE [LARGE SCALE GENOMIC DNA]</scope>
    <source>
        <strain evidence="7 8">KCTC 23968</strain>
    </source>
</reference>
<dbReference type="InterPro" id="IPR033764">
    <property type="entry name" value="Sdr_B"/>
</dbReference>
<feature type="domain" description="Copper amine oxidase-like N-terminal" evidence="5">
    <location>
        <begin position="206"/>
        <end position="298"/>
    </location>
</feature>
<keyword evidence="3" id="KW-0732">Signal</keyword>
<evidence type="ECO:0000259" key="6">
    <source>
        <dbReference type="Pfam" id="PF17210"/>
    </source>
</evidence>
<evidence type="ECO:0000313" key="8">
    <source>
        <dbReference type="Proteomes" id="UP000600865"/>
    </source>
</evidence>
<dbReference type="EMBL" id="BMYV01000001">
    <property type="protein sequence ID" value="GGX59404.1"/>
    <property type="molecule type" value="Genomic_DNA"/>
</dbReference>
<dbReference type="InterPro" id="IPR012854">
    <property type="entry name" value="Cu_amine_oxidase-like_N"/>
</dbReference>
<feature type="domain" description="SD-repeat containing protein B" evidence="6">
    <location>
        <begin position="932"/>
        <end position="997"/>
    </location>
</feature>
<evidence type="ECO:0000256" key="2">
    <source>
        <dbReference type="ARBA" id="ARBA00022525"/>
    </source>
</evidence>
<dbReference type="PANTHER" id="PTHR23303">
    <property type="entry name" value="CARBOXYPEPTIDASE REGULATORY REGION-CONTAINING"/>
    <property type="match status" value="1"/>
</dbReference>
<comment type="caution">
    <text evidence="7">The sequence shown here is derived from an EMBL/GenBank/DDBJ whole genome shotgun (WGS) entry which is preliminary data.</text>
</comment>
<comment type="subcellular location">
    <subcellularLocation>
        <location evidence="1">Secreted</location>
    </subcellularLocation>
</comment>
<dbReference type="GO" id="GO:0005576">
    <property type="term" value="C:extracellular region"/>
    <property type="evidence" value="ECO:0007669"/>
    <property type="project" value="UniProtKB-SubCell"/>
</dbReference>
<gene>
    <name evidence="7" type="ORF">GCM10011309_06400</name>
</gene>
<keyword evidence="2" id="KW-0964">Secreted</keyword>
<dbReference type="Proteomes" id="UP000600865">
    <property type="component" value="Unassembled WGS sequence"/>
</dbReference>
<evidence type="ECO:0000313" key="7">
    <source>
        <dbReference type="EMBL" id="GGX59404.1"/>
    </source>
</evidence>
<dbReference type="InterPro" id="IPR051417">
    <property type="entry name" value="SDr/BOS_complex"/>
</dbReference>
<proteinExistence type="predicted"/>